<comment type="caution">
    <text evidence="3">The sequence shown here is derived from an EMBL/GenBank/DDBJ whole genome shotgun (WGS) entry which is preliminary data.</text>
</comment>
<dbReference type="Proteomes" id="UP000653056">
    <property type="component" value="Unassembled WGS sequence"/>
</dbReference>
<feature type="domain" description="SsuA/THI5-like" evidence="2">
    <location>
        <begin position="100"/>
        <end position="313"/>
    </location>
</feature>
<evidence type="ECO:0000259" key="2">
    <source>
        <dbReference type="Pfam" id="PF09084"/>
    </source>
</evidence>
<dbReference type="PANTHER" id="PTHR31528:SF3">
    <property type="entry name" value="THIAMINE BIOSYNTHESIS PROTEIN HI_0357-RELATED"/>
    <property type="match status" value="1"/>
</dbReference>
<feature type="chain" id="PRO_5046696334" evidence="1">
    <location>
        <begin position="28"/>
        <end position="381"/>
    </location>
</feature>
<keyword evidence="3" id="KW-0547">Nucleotide-binding</keyword>
<evidence type="ECO:0000313" key="3">
    <source>
        <dbReference type="EMBL" id="GGX78582.1"/>
    </source>
</evidence>
<dbReference type="EMBL" id="BMXS01000001">
    <property type="protein sequence ID" value="GGX78582.1"/>
    <property type="molecule type" value="Genomic_DNA"/>
</dbReference>
<evidence type="ECO:0000256" key="1">
    <source>
        <dbReference type="SAM" id="SignalP"/>
    </source>
</evidence>
<proteinExistence type="predicted"/>
<keyword evidence="3" id="KW-0067">ATP-binding</keyword>
<protein>
    <submittedName>
        <fullName evidence="3">ABC transporter ATP-binding protein</fullName>
    </submittedName>
</protein>
<dbReference type="SUPFAM" id="SSF53850">
    <property type="entry name" value="Periplasmic binding protein-like II"/>
    <property type="match status" value="1"/>
</dbReference>
<feature type="signal peptide" evidence="1">
    <location>
        <begin position="1"/>
        <end position="27"/>
    </location>
</feature>
<accession>A0ABQ2YBZ3</accession>
<dbReference type="PANTHER" id="PTHR31528">
    <property type="entry name" value="4-AMINO-5-HYDROXYMETHYL-2-METHYLPYRIMIDINE PHOSPHATE SYNTHASE THI11-RELATED"/>
    <property type="match status" value="1"/>
</dbReference>
<dbReference type="Pfam" id="PF09084">
    <property type="entry name" value="NMT1"/>
    <property type="match status" value="1"/>
</dbReference>
<dbReference type="GO" id="GO:0005524">
    <property type="term" value="F:ATP binding"/>
    <property type="evidence" value="ECO:0007669"/>
    <property type="project" value="UniProtKB-KW"/>
</dbReference>
<gene>
    <name evidence="3" type="ORF">GCM10007160_02310</name>
</gene>
<dbReference type="InterPro" id="IPR027939">
    <property type="entry name" value="NMT1/THI5"/>
</dbReference>
<evidence type="ECO:0000313" key="4">
    <source>
        <dbReference type="Proteomes" id="UP000653056"/>
    </source>
</evidence>
<dbReference type="RefSeq" id="WP_189465165.1">
    <property type="nucleotide sequence ID" value="NZ_BMXS01000001.1"/>
</dbReference>
<sequence>MTSMQRRVGGVCLALLLALSVGAPLLADRPDADQVDATALEAASRIASGWTTLKGGPGVDTPGFPADAPVAPSLILRAPEPIAPPPVRELSLVLDWYLSPQHAALIVARERGDFDRQGLKVSISAPADPSVPTKLVAASRADLALGRQLQLHRQIDEGLPLIRVATLVGTPLNSLVVREGNGIANLTDLSGKTIGYATRDDIQPTLSIMLAHHGLALDDVTLEGLDFTLAPALVEGRVDAVIGGMRHVMPYQLREEGVVAHSFMVEDHGLPRYDELILMANRDHLNGQRDDIRRLVAALEDATHWIINHPNKAWELVTRSEPGLDTAANRQAWPEILRRLSLRPATLDARHYLNFQAFLHDQGLITKRQPIERLAVDLSAP</sequence>
<organism evidence="3 4">
    <name type="scientific">Litchfieldella qijiaojingensis</name>
    <dbReference type="NCBI Taxonomy" id="980347"/>
    <lineage>
        <taxon>Bacteria</taxon>
        <taxon>Pseudomonadati</taxon>
        <taxon>Pseudomonadota</taxon>
        <taxon>Gammaproteobacteria</taxon>
        <taxon>Oceanospirillales</taxon>
        <taxon>Halomonadaceae</taxon>
        <taxon>Litchfieldella</taxon>
    </lineage>
</organism>
<keyword evidence="4" id="KW-1185">Reference proteome</keyword>
<name>A0ABQ2YBZ3_9GAMM</name>
<keyword evidence="1" id="KW-0732">Signal</keyword>
<dbReference type="InterPro" id="IPR015168">
    <property type="entry name" value="SsuA/THI5"/>
</dbReference>
<dbReference type="Gene3D" id="3.40.190.10">
    <property type="entry name" value="Periplasmic binding protein-like II"/>
    <property type="match status" value="2"/>
</dbReference>
<reference evidence="4" key="1">
    <citation type="journal article" date="2019" name="Int. J. Syst. Evol. Microbiol.">
        <title>The Global Catalogue of Microorganisms (GCM) 10K type strain sequencing project: providing services to taxonomists for standard genome sequencing and annotation.</title>
        <authorList>
            <consortium name="The Broad Institute Genomics Platform"/>
            <consortium name="The Broad Institute Genome Sequencing Center for Infectious Disease"/>
            <person name="Wu L."/>
            <person name="Ma J."/>
        </authorList>
    </citation>
    <scope>NUCLEOTIDE SEQUENCE [LARGE SCALE GENOMIC DNA]</scope>
    <source>
        <strain evidence="4">KCTC 22228</strain>
    </source>
</reference>